<dbReference type="NCBIfam" id="NF005850">
    <property type="entry name" value="PRK07768.1"/>
    <property type="match status" value="1"/>
</dbReference>
<dbReference type="GeneID" id="88358603"/>
<dbReference type="Gene3D" id="3.40.50.12780">
    <property type="entry name" value="N-terminal domain of ligase-like"/>
    <property type="match status" value="1"/>
</dbReference>
<dbReference type="Proteomes" id="UP000221961">
    <property type="component" value="Chromosome"/>
</dbReference>
<evidence type="ECO:0000256" key="1">
    <source>
        <dbReference type="ARBA" id="ARBA00006432"/>
    </source>
</evidence>
<gene>
    <name evidence="4" type="ORF">CRH09_14470</name>
</gene>
<reference evidence="4 5" key="1">
    <citation type="submission" date="2017-10" db="EMBL/GenBank/DDBJ databases">
        <title>Comparative genomics between pathogenic Norcardia.</title>
        <authorList>
            <person name="Zeng L."/>
        </authorList>
    </citation>
    <scope>NUCLEOTIDE SEQUENCE [LARGE SCALE GENOMIC DNA]</scope>
    <source>
        <strain evidence="4 5">NC_YFY_NT001</strain>
    </source>
</reference>
<dbReference type="GO" id="GO:0005886">
    <property type="term" value="C:plasma membrane"/>
    <property type="evidence" value="ECO:0007669"/>
    <property type="project" value="TreeGrafter"/>
</dbReference>
<dbReference type="Gene3D" id="3.30.300.30">
    <property type="match status" value="1"/>
</dbReference>
<dbReference type="InterPro" id="IPR000873">
    <property type="entry name" value="AMP-dep_synth/lig_dom"/>
</dbReference>
<name>A0A291RIU4_9NOCA</name>
<keyword evidence="4" id="KW-0436">Ligase</keyword>
<dbReference type="AlphaFoldDB" id="A0A291RIU4"/>
<dbReference type="KEGG" id="ntp:CRH09_14470"/>
<feature type="domain" description="AMP-dependent ligase C-terminal" evidence="3">
    <location>
        <begin position="441"/>
        <end position="531"/>
    </location>
</feature>
<dbReference type="GO" id="GO:0016874">
    <property type="term" value="F:ligase activity"/>
    <property type="evidence" value="ECO:0007669"/>
    <property type="project" value="UniProtKB-KW"/>
</dbReference>
<dbReference type="PANTHER" id="PTHR22754">
    <property type="entry name" value="DISCO-INTERACTING PROTEIN 2 DIP2 -RELATED"/>
    <property type="match status" value="1"/>
</dbReference>
<evidence type="ECO:0000313" key="5">
    <source>
        <dbReference type="Proteomes" id="UP000221961"/>
    </source>
</evidence>
<dbReference type="PROSITE" id="PS00455">
    <property type="entry name" value="AMP_BINDING"/>
    <property type="match status" value="1"/>
</dbReference>
<dbReference type="Pfam" id="PF14535">
    <property type="entry name" value="AMP-binding_C_2"/>
    <property type="match status" value="1"/>
</dbReference>
<dbReference type="PANTHER" id="PTHR22754:SF32">
    <property type="entry name" value="DISCO-INTERACTING PROTEIN 2"/>
    <property type="match status" value="1"/>
</dbReference>
<sequence length="545" mass="57267">MNRFTTALIDSAARGDNGIRTGDPAALTRTSWRAVHAEARRIAGGLVDAGLRRGGAVAVLAAAPADIAPLVQGIWLAGGTVTMLHQPTPRADLADWAADTRRALAVIDAEIVVLGAPFEAVRDPAVSARWITVDELRTGPDMDPVATADADLAFLQLTSGSTGAPKAVAVSYANMYANIRAMEFVSLISVRRDVMVSWLPLFHDMGMMGFLVAPMFLGVDLISVTPADFLTSPLIWARLVSEHGGTMSAAPNFAYGLLARKLGRAPDGAYDLSSLRFALNGAEPIDHAVVQRFLTAGARFGLRPEAIVPAYGMAEATLAVSFARPGTGAALDRVDPVQLRAHGRAVDSTADDAATHVRLGTPLPGIEVRVRAESGALAAIREVGELEVRGDSIIRRYRTADGFVDAVDESGWLATGDLGYLTDDRQIVVCGRKKDMLIVSGRNIFPVDVERLAAGVAGVRAGNAVAVRTADASESFAVIVESAASDADTERARIAREVATRVQAGLGVGPRRVEVVAPGRLPKTPSGKLRRLDAAALLAEGPIGC</sequence>
<dbReference type="GO" id="GO:0070566">
    <property type="term" value="F:adenylyltransferase activity"/>
    <property type="evidence" value="ECO:0007669"/>
    <property type="project" value="TreeGrafter"/>
</dbReference>
<accession>A0A291RIU4</accession>
<dbReference type="EMBL" id="CP023778">
    <property type="protein sequence ID" value="ATL67220.1"/>
    <property type="molecule type" value="Genomic_DNA"/>
</dbReference>
<dbReference type="InterPro" id="IPR042099">
    <property type="entry name" value="ANL_N_sf"/>
</dbReference>
<evidence type="ECO:0000259" key="3">
    <source>
        <dbReference type="Pfam" id="PF14535"/>
    </source>
</evidence>
<dbReference type="InterPro" id="IPR028154">
    <property type="entry name" value="AMP-dep_Lig_C"/>
</dbReference>
<dbReference type="SUPFAM" id="SSF56801">
    <property type="entry name" value="Acetyl-CoA synthetase-like"/>
    <property type="match status" value="1"/>
</dbReference>
<protein>
    <submittedName>
        <fullName evidence="4">Long-chain fatty acid--CoA ligase</fullName>
    </submittedName>
</protein>
<dbReference type="GO" id="GO:0006633">
    <property type="term" value="P:fatty acid biosynthetic process"/>
    <property type="evidence" value="ECO:0007669"/>
    <property type="project" value="TreeGrafter"/>
</dbReference>
<dbReference type="InterPro" id="IPR020845">
    <property type="entry name" value="AMP-binding_CS"/>
</dbReference>
<dbReference type="InterPro" id="IPR045851">
    <property type="entry name" value="AMP-bd_C_sf"/>
</dbReference>
<proteinExistence type="inferred from homology"/>
<dbReference type="Pfam" id="PF00501">
    <property type="entry name" value="AMP-binding"/>
    <property type="match status" value="1"/>
</dbReference>
<feature type="domain" description="AMP-dependent synthetase/ligase" evidence="2">
    <location>
        <begin position="28"/>
        <end position="397"/>
    </location>
</feature>
<evidence type="ECO:0000313" key="4">
    <source>
        <dbReference type="EMBL" id="ATL67220.1"/>
    </source>
</evidence>
<organism evidence="4 5">
    <name type="scientific">Nocardia terpenica</name>
    <dbReference type="NCBI Taxonomy" id="455432"/>
    <lineage>
        <taxon>Bacteria</taxon>
        <taxon>Bacillati</taxon>
        <taxon>Actinomycetota</taxon>
        <taxon>Actinomycetes</taxon>
        <taxon>Mycobacteriales</taxon>
        <taxon>Nocardiaceae</taxon>
        <taxon>Nocardia</taxon>
    </lineage>
</organism>
<dbReference type="RefSeq" id="WP_098694366.1">
    <property type="nucleotide sequence ID" value="NZ_CP023778.1"/>
</dbReference>
<evidence type="ECO:0000259" key="2">
    <source>
        <dbReference type="Pfam" id="PF00501"/>
    </source>
</evidence>
<comment type="similarity">
    <text evidence="1">Belongs to the ATP-dependent AMP-binding enzyme family.</text>
</comment>